<reference evidence="2 3" key="1">
    <citation type="submission" date="2016-02" db="EMBL/GenBank/DDBJ databases">
        <title>Draft genome sequence of Hydrogenophaga sp. LPB0072.</title>
        <authorList>
            <person name="Shin S.-K."/>
            <person name="Yi H."/>
        </authorList>
    </citation>
    <scope>NUCLEOTIDE SEQUENCE [LARGE SCALE GENOMIC DNA]</scope>
    <source>
        <strain evidence="2 3">LPB0072</strain>
    </source>
</reference>
<dbReference type="RefSeq" id="WP_096349050.1">
    <property type="nucleotide sequence ID" value="NZ_CP017476.1"/>
</dbReference>
<dbReference type="InterPro" id="IPR016071">
    <property type="entry name" value="Staphylococal_nuclease_OB-fold"/>
</dbReference>
<evidence type="ECO:0000313" key="3">
    <source>
        <dbReference type="Proteomes" id="UP000185657"/>
    </source>
</evidence>
<gene>
    <name evidence="2" type="ORF">LPB72_07780</name>
</gene>
<dbReference type="Gene3D" id="2.40.50.90">
    <property type="match status" value="1"/>
</dbReference>
<dbReference type="PROSITE" id="PS50830">
    <property type="entry name" value="TNASE_3"/>
    <property type="match status" value="1"/>
</dbReference>
<dbReference type="PANTHER" id="PTHR12302">
    <property type="entry name" value="EBNA2 BINDING PROTEIN P100"/>
    <property type="match status" value="1"/>
</dbReference>
<organism evidence="2 3">
    <name type="scientific">Hydrogenophaga crassostreae</name>
    <dbReference type="NCBI Taxonomy" id="1763535"/>
    <lineage>
        <taxon>Bacteria</taxon>
        <taxon>Pseudomonadati</taxon>
        <taxon>Pseudomonadota</taxon>
        <taxon>Betaproteobacteria</taxon>
        <taxon>Burkholderiales</taxon>
        <taxon>Comamonadaceae</taxon>
        <taxon>Hydrogenophaga</taxon>
    </lineage>
</organism>
<dbReference type="Proteomes" id="UP000185657">
    <property type="component" value="Unassembled WGS sequence"/>
</dbReference>
<dbReference type="Pfam" id="PF00565">
    <property type="entry name" value="SNase"/>
    <property type="match status" value="1"/>
</dbReference>
<feature type="domain" description="TNase-like" evidence="1">
    <location>
        <begin position="36"/>
        <end position="158"/>
    </location>
</feature>
<proteinExistence type="predicted"/>
<protein>
    <recommendedName>
        <fullName evidence="1">TNase-like domain-containing protein</fullName>
    </recommendedName>
</protein>
<sequence>MDLLVEWHNRRFSMPGVLGLVLLLLATAASAQQLEGGYSASVVRVVDGDTIWVRPDGGGRSKKLRIDGIDSPEICQTGGAAARDALRQRLQNQTLWVNERARDTYGRPLVRLTFKGEDMAAWMVSQGWAWSYRWRGDPGPFVSEEAFARRKKKGIFSEGMLEAAEEPRLFRRRHGPCQRG</sequence>
<dbReference type="SMART" id="SM00318">
    <property type="entry name" value="SNc"/>
    <property type="match status" value="1"/>
</dbReference>
<evidence type="ECO:0000313" key="2">
    <source>
        <dbReference type="EMBL" id="OAD42391.1"/>
    </source>
</evidence>
<dbReference type="EMBL" id="LVWD01000008">
    <property type="protein sequence ID" value="OAD42391.1"/>
    <property type="molecule type" value="Genomic_DNA"/>
</dbReference>
<accession>A0ABX2U7Z2</accession>
<dbReference type="InterPro" id="IPR035437">
    <property type="entry name" value="SNase_OB-fold_sf"/>
</dbReference>
<comment type="caution">
    <text evidence="2">The sequence shown here is derived from an EMBL/GenBank/DDBJ whole genome shotgun (WGS) entry which is preliminary data.</text>
</comment>
<dbReference type="SUPFAM" id="SSF50199">
    <property type="entry name" value="Staphylococcal nuclease"/>
    <property type="match status" value="1"/>
</dbReference>
<evidence type="ECO:0000259" key="1">
    <source>
        <dbReference type="PROSITE" id="PS50830"/>
    </source>
</evidence>
<keyword evidence="3" id="KW-1185">Reference proteome</keyword>
<dbReference type="PANTHER" id="PTHR12302:SF26">
    <property type="entry name" value="BLR1266 PROTEIN"/>
    <property type="match status" value="1"/>
</dbReference>
<name>A0ABX2U7Z2_9BURK</name>